<evidence type="ECO:0000313" key="6">
    <source>
        <dbReference type="Proteomes" id="UP000004846"/>
    </source>
</evidence>
<dbReference type="InterPro" id="IPR013780">
    <property type="entry name" value="Glyco_hydro_b"/>
</dbReference>
<dbReference type="Proteomes" id="UP000004846">
    <property type="component" value="Unassembled WGS sequence"/>
</dbReference>
<feature type="domain" description="Glycosyl hydrolase family 13 catalytic" evidence="4">
    <location>
        <begin position="13"/>
        <end position="406"/>
    </location>
</feature>
<keyword evidence="3" id="KW-0326">Glycosidase</keyword>
<protein>
    <submittedName>
        <fullName evidence="5">Alpha amylase, catalytic domain protein</fullName>
    </submittedName>
</protein>
<dbReference type="GO" id="GO:0009313">
    <property type="term" value="P:oligosaccharide catabolic process"/>
    <property type="evidence" value="ECO:0007669"/>
    <property type="project" value="TreeGrafter"/>
</dbReference>
<dbReference type="InterPro" id="IPR006047">
    <property type="entry name" value="GH13_cat_dom"/>
</dbReference>
<comment type="similarity">
    <text evidence="1">Belongs to the glycosyl hydrolase 13 family.</text>
</comment>
<evidence type="ECO:0000313" key="5">
    <source>
        <dbReference type="EMBL" id="EFM81310.1"/>
    </source>
</evidence>
<gene>
    <name evidence="5" type="ORF">HMPREF9498_03249</name>
</gene>
<evidence type="ECO:0000259" key="4">
    <source>
        <dbReference type="SMART" id="SM00642"/>
    </source>
</evidence>
<dbReference type="SUPFAM" id="SSF51445">
    <property type="entry name" value="(Trans)glycosidases"/>
    <property type="match status" value="1"/>
</dbReference>
<evidence type="ECO:0000256" key="1">
    <source>
        <dbReference type="ARBA" id="ARBA00008061"/>
    </source>
</evidence>
<accession>A0A125W1P2</accession>
<keyword evidence="2" id="KW-0378">Hydrolase</keyword>
<evidence type="ECO:0000256" key="3">
    <source>
        <dbReference type="ARBA" id="ARBA00023295"/>
    </source>
</evidence>
<dbReference type="Pfam" id="PF00128">
    <property type="entry name" value="Alpha-amylase"/>
    <property type="match status" value="1"/>
</dbReference>
<dbReference type="AlphaFoldDB" id="A0A125W1P2"/>
<name>A0A125W1P2_ENTFL</name>
<sequence length="541" mass="62776">MEKHWWQEVVVYQIYPRSFKDSNGDGIGDLPGIIEKLDYLETLGIGAIWLSPVYQSPNDDNGYDISDYEAIMTEFGTMADMDRLIEEAKKRKIEIIMDLVVNHTSDEHRWFIEAKKSKENPYRDYYVWADPASDGGVPNRLKSAFSGSAWTFDEASGQYYLHLFSKKQPDLNWENQQMRQSVYEMMNFWIDKGIGGFRLDVIDLVGKIPGEEITANGPHLHLYLQEMNAATFGGKELLTVGETWGATPEIAKMYSSPERHELSMIFQFEHMSLDQQPGKEKWDLQPMEVAKLKQVFAKWQTELGNDGWNSLFWNNHDLPRMISRWGNDQEYWLESSKLFAILLHMMKGTPYIYQGEEIGMTNTPITDIREARDIETINMYHEYLEKGYSKEEILLKINTKGRDNARRPMQWTAEKNAGFTTGTPWIDVNPNYQTINVAAALADKNSLFYTYQEMIRLRKEHPLIVWGNFELLETVEEVISFYRTYGEERWLVVTNFSDKVQPFSADVSVEQVMIENMPTDVTALADYSLAPWQAFVVKVSQ</sequence>
<dbReference type="FunFam" id="3.20.20.80:FF:000064">
    <property type="entry name" value="Oligo-1,6-glucosidase"/>
    <property type="match status" value="2"/>
</dbReference>
<dbReference type="GO" id="GO:0004556">
    <property type="term" value="F:alpha-amylase activity"/>
    <property type="evidence" value="ECO:0007669"/>
    <property type="project" value="TreeGrafter"/>
</dbReference>
<dbReference type="RefSeq" id="WP_002365581.1">
    <property type="nucleotide sequence ID" value="NZ_GL454489.1"/>
</dbReference>
<dbReference type="InterPro" id="IPR017853">
    <property type="entry name" value="GH"/>
</dbReference>
<dbReference type="Gene3D" id="2.60.40.1180">
    <property type="entry name" value="Golgi alpha-mannosidase II"/>
    <property type="match status" value="1"/>
</dbReference>
<dbReference type="HOGENOM" id="CLU_006462_1_2_9"/>
<dbReference type="SUPFAM" id="SSF51011">
    <property type="entry name" value="Glycosyl hydrolase domain"/>
    <property type="match status" value="1"/>
</dbReference>
<dbReference type="SMART" id="SM00642">
    <property type="entry name" value="Aamy"/>
    <property type="match status" value="1"/>
</dbReference>
<dbReference type="Gene3D" id="3.90.400.10">
    <property type="entry name" value="Oligo-1,6-glucosidase, Domain 2"/>
    <property type="match status" value="1"/>
</dbReference>
<dbReference type="CDD" id="cd11333">
    <property type="entry name" value="AmyAc_SI_OligoGlu_DGase"/>
    <property type="match status" value="1"/>
</dbReference>
<dbReference type="FunFam" id="3.90.400.10:FF:000002">
    <property type="entry name" value="Sucrose isomerase"/>
    <property type="match status" value="1"/>
</dbReference>
<dbReference type="PANTHER" id="PTHR10357">
    <property type="entry name" value="ALPHA-AMYLASE FAMILY MEMBER"/>
    <property type="match status" value="1"/>
</dbReference>
<comment type="caution">
    <text evidence="5">The sequence shown here is derived from an EMBL/GenBank/DDBJ whole genome shotgun (WGS) entry which is preliminary data.</text>
</comment>
<proteinExistence type="inferred from homology"/>
<dbReference type="EMBL" id="AEBR01000110">
    <property type="protein sequence ID" value="EFM81310.1"/>
    <property type="molecule type" value="Genomic_DNA"/>
</dbReference>
<dbReference type="NCBIfam" id="NF008183">
    <property type="entry name" value="PRK10933.1"/>
    <property type="match status" value="1"/>
</dbReference>
<dbReference type="InterPro" id="IPR045857">
    <property type="entry name" value="O16G_dom_2"/>
</dbReference>
<organism evidence="5 6">
    <name type="scientific">Enterococcus faecalis TX4248</name>
    <dbReference type="NCBI Taxonomy" id="749495"/>
    <lineage>
        <taxon>Bacteria</taxon>
        <taxon>Bacillati</taxon>
        <taxon>Bacillota</taxon>
        <taxon>Bacilli</taxon>
        <taxon>Lactobacillales</taxon>
        <taxon>Enterococcaceae</taxon>
        <taxon>Enterococcus</taxon>
    </lineage>
</organism>
<dbReference type="Gene3D" id="3.20.20.80">
    <property type="entry name" value="Glycosidases"/>
    <property type="match status" value="1"/>
</dbReference>
<evidence type="ECO:0000256" key="2">
    <source>
        <dbReference type="ARBA" id="ARBA00022801"/>
    </source>
</evidence>
<dbReference type="PANTHER" id="PTHR10357:SF179">
    <property type="entry name" value="NEUTRAL AND BASIC AMINO ACID TRANSPORT PROTEIN RBAT"/>
    <property type="match status" value="1"/>
</dbReference>
<reference evidence="5 6" key="1">
    <citation type="submission" date="2010-07" db="EMBL/GenBank/DDBJ databases">
        <authorList>
            <person name="Sid Ahmed O."/>
        </authorList>
    </citation>
    <scope>NUCLEOTIDE SEQUENCE [LARGE SCALE GENOMIC DNA]</scope>
    <source>
        <strain evidence="5 6">TX4248</strain>
    </source>
</reference>